<evidence type="ECO:0000256" key="6">
    <source>
        <dbReference type="ARBA" id="ARBA00022741"/>
    </source>
</evidence>
<dbReference type="GO" id="GO:0005886">
    <property type="term" value="C:plasma membrane"/>
    <property type="evidence" value="ECO:0007669"/>
    <property type="project" value="UniProtKB-SubCell"/>
</dbReference>
<evidence type="ECO:0000256" key="9">
    <source>
        <dbReference type="ARBA" id="ARBA00023136"/>
    </source>
</evidence>
<comment type="subcellular location">
    <subcellularLocation>
        <location evidence="1">Cell membrane</location>
        <topology evidence="1">Multi-pass membrane protein</topology>
    </subcellularLocation>
</comment>
<keyword evidence="8 10" id="KW-1133">Transmembrane helix</keyword>
<keyword evidence="6" id="KW-0547">Nucleotide-binding</keyword>
<keyword evidence="9 10" id="KW-0472">Membrane</keyword>
<protein>
    <submittedName>
        <fullName evidence="13">Multidrug ABC transporter permease</fullName>
    </submittedName>
</protein>
<dbReference type="PANTHER" id="PTHR43394">
    <property type="entry name" value="ATP-DEPENDENT PERMEASE MDL1, MITOCHONDRIAL"/>
    <property type="match status" value="1"/>
</dbReference>
<keyword evidence="3" id="KW-1003">Cell membrane</keyword>
<evidence type="ECO:0000256" key="10">
    <source>
        <dbReference type="SAM" id="Phobius"/>
    </source>
</evidence>
<dbReference type="PROSITE" id="PS50893">
    <property type="entry name" value="ABC_TRANSPORTER_2"/>
    <property type="match status" value="1"/>
</dbReference>
<feature type="transmembrane region" description="Helical" evidence="10">
    <location>
        <begin position="64"/>
        <end position="84"/>
    </location>
</feature>
<dbReference type="InterPro" id="IPR011527">
    <property type="entry name" value="ABC1_TM_dom"/>
</dbReference>
<dbReference type="FunFam" id="3.40.50.300:FF:001001">
    <property type="entry name" value="Multidrug ABC transporter ATP-binding protein"/>
    <property type="match status" value="1"/>
</dbReference>
<feature type="domain" description="ABC transporter" evidence="11">
    <location>
        <begin position="339"/>
        <end position="566"/>
    </location>
</feature>
<name>A0A1Q9LGY9_9PSEU</name>
<evidence type="ECO:0000256" key="3">
    <source>
        <dbReference type="ARBA" id="ARBA00022475"/>
    </source>
</evidence>
<keyword evidence="7" id="KW-0067">ATP-binding</keyword>
<evidence type="ECO:0000256" key="1">
    <source>
        <dbReference type="ARBA" id="ARBA00004651"/>
    </source>
</evidence>
<feature type="domain" description="ABC transmembrane type-1" evidence="12">
    <location>
        <begin position="29"/>
        <end position="310"/>
    </location>
</feature>
<dbReference type="InterPro" id="IPR039421">
    <property type="entry name" value="Type_1_exporter"/>
</dbReference>
<accession>A0A1Q9LGY9</accession>
<dbReference type="InterPro" id="IPR027417">
    <property type="entry name" value="P-loop_NTPase"/>
</dbReference>
<dbReference type="SUPFAM" id="SSF52540">
    <property type="entry name" value="P-loop containing nucleoside triphosphate hydrolases"/>
    <property type="match status" value="1"/>
</dbReference>
<dbReference type="CDD" id="cd07346">
    <property type="entry name" value="ABC_6TM_exporters"/>
    <property type="match status" value="1"/>
</dbReference>
<dbReference type="RefSeq" id="WP_075976937.1">
    <property type="nucleotide sequence ID" value="NZ_MKQR01000025.1"/>
</dbReference>
<keyword evidence="14" id="KW-1185">Reference proteome</keyword>
<dbReference type="EMBL" id="MKQR01000025">
    <property type="protein sequence ID" value="OLR91280.1"/>
    <property type="molecule type" value="Genomic_DNA"/>
</dbReference>
<keyword evidence="4" id="KW-0997">Cell inner membrane</keyword>
<evidence type="ECO:0000259" key="11">
    <source>
        <dbReference type="PROSITE" id="PS50893"/>
    </source>
</evidence>
<dbReference type="SMART" id="SM00382">
    <property type="entry name" value="AAA"/>
    <property type="match status" value="1"/>
</dbReference>
<sequence>MSALLPTAAPRQTWRAVWDLVRARPRLAVVAGLTLVLGTGVGLLAAPLLGLVVDAVIAADPGALTWPVVALGAVALVSGVATAVSGAKVARLGESVLADLRERFLGAALDLPLARVEAAGAGDLTARASRDVGVVADAVRTALPTLARSAVTIVLSLVGMAVLDWRFLIAGVLAAPVQLHTVRWYARNARKVYAEQRIAVGAQQQQLLESVEGARTVRAFGLRDKHTDLVAERSTTAVDLAVRGVYLLTRFYSRLNLAEFIGLTAVLVTGFFLVDAGEVTVGAATAAALYFHGIFNPINAVLGLADDLQLAAASLSRLVGLLLEPSERAEPRPHPGADLKLAGVHFGYDGTPVLRGVDLEVLAGERVALVGANGAGKTTLARLVAGVAEPDEGSITLGGVPVRPGCPVHLVSQEVHVFAGSVAEDLRLARAGATDDELRAALRAVGALDWVQALPDGLATRVGDGGHPLTAAEGQHLALARLVLADPPVVILDEATADAGSAGARVLERAADAALAGRTALVVAHRLTQAAAADRVVVLADGRVAEAGPHADLLAAGGDYARLWAAWSAPR</sequence>
<dbReference type="OrthoDB" id="9806127at2"/>
<feature type="transmembrane region" description="Helical" evidence="10">
    <location>
        <begin position="257"/>
        <end position="274"/>
    </location>
</feature>
<evidence type="ECO:0000313" key="14">
    <source>
        <dbReference type="Proteomes" id="UP000186040"/>
    </source>
</evidence>
<dbReference type="STRING" id="1193682.BJP25_26810"/>
<organism evidence="13 14">
    <name type="scientific">Actinokineospora bangkokensis</name>
    <dbReference type="NCBI Taxonomy" id="1193682"/>
    <lineage>
        <taxon>Bacteria</taxon>
        <taxon>Bacillati</taxon>
        <taxon>Actinomycetota</taxon>
        <taxon>Actinomycetes</taxon>
        <taxon>Pseudonocardiales</taxon>
        <taxon>Pseudonocardiaceae</taxon>
        <taxon>Actinokineospora</taxon>
    </lineage>
</organism>
<evidence type="ECO:0000256" key="5">
    <source>
        <dbReference type="ARBA" id="ARBA00022692"/>
    </source>
</evidence>
<dbReference type="GO" id="GO:0005524">
    <property type="term" value="F:ATP binding"/>
    <property type="evidence" value="ECO:0007669"/>
    <property type="project" value="UniProtKB-KW"/>
</dbReference>
<comment type="caution">
    <text evidence="13">The sequence shown here is derived from an EMBL/GenBank/DDBJ whole genome shotgun (WGS) entry which is preliminary data.</text>
</comment>
<dbReference type="Proteomes" id="UP000186040">
    <property type="component" value="Unassembled WGS sequence"/>
</dbReference>
<reference evidence="13 14" key="1">
    <citation type="submission" date="2016-10" db="EMBL/GenBank/DDBJ databases">
        <title>The Draft Genome Sequence of Actinokineospora bangkokensis 44EHWT reveals the biosynthetic pathway of antifungal compounds Thailandins with unusual extender unit butylmalonyl-CoA.</title>
        <authorList>
            <person name="Greule A."/>
            <person name="Intra B."/>
            <person name="Flemming S."/>
            <person name="Rommel M.G."/>
            <person name="Panbangred W."/>
            <person name="Bechthold A."/>
        </authorList>
    </citation>
    <scope>NUCLEOTIDE SEQUENCE [LARGE SCALE GENOMIC DNA]</scope>
    <source>
        <strain evidence="13 14">44EHW</strain>
    </source>
</reference>
<evidence type="ECO:0000259" key="12">
    <source>
        <dbReference type="PROSITE" id="PS50929"/>
    </source>
</evidence>
<dbReference type="InterPro" id="IPR036640">
    <property type="entry name" value="ABC1_TM_sf"/>
</dbReference>
<dbReference type="InterPro" id="IPR003439">
    <property type="entry name" value="ABC_transporter-like_ATP-bd"/>
</dbReference>
<proteinExistence type="predicted"/>
<dbReference type="GO" id="GO:0016887">
    <property type="term" value="F:ATP hydrolysis activity"/>
    <property type="evidence" value="ECO:0007669"/>
    <property type="project" value="InterPro"/>
</dbReference>
<dbReference type="AlphaFoldDB" id="A0A1Q9LGY9"/>
<dbReference type="InterPro" id="IPR003593">
    <property type="entry name" value="AAA+_ATPase"/>
</dbReference>
<dbReference type="PANTHER" id="PTHR43394:SF1">
    <property type="entry name" value="ATP-BINDING CASSETTE SUB-FAMILY B MEMBER 10, MITOCHONDRIAL"/>
    <property type="match status" value="1"/>
</dbReference>
<feature type="transmembrane region" description="Helical" evidence="10">
    <location>
        <begin position="27"/>
        <end position="52"/>
    </location>
</feature>
<evidence type="ECO:0000313" key="13">
    <source>
        <dbReference type="EMBL" id="OLR91280.1"/>
    </source>
</evidence>
<evidence type="ECO:0000256" key="4">
    <source>
        <dbReference type="ARBA" id="ARBA00022519"/>
    </source>
</evidence>
<evidence type="ECO:0000256" key="7">
    <source>
        <dbReference type="ARBA" id="ARBA00022840"/>
    </source>
</evidence>
<dbReference type="PROSITE" id="PS50929">
    <property type="entry name" value="ABC_TM1F"/>
    <property type="match status" value="1"/>
</dbReference>
<dbReference type="Pfam" id="PF00664">
    <property type="entry name" value="ABC_membrane"/>
    <property type="match status" value="1"/>
</dbReference>
<dbReference type="GO" id="GO:0015421">
    <property type="term" value="F:ABC-type oligopeptide transporter activity"/>
    <property type="evidence" value="ECO:0007669"/>
    <property type="project" value="TreeGrafter"/>
</dbReference>
<dbReference type="Pfam" id="PF00005">
    <property type="entry name" value="ABC_tran"/>
    <property type="match status" value="1"/>
</dbReference>
<evidence type="ECO:0000256" key="2">
    <source>
        <dbReference type="ARBA" id="ARBA00022448"/>
    </source>
</evidence>
<dbReference type="Gene3D" id="1.20.1560.10">
    <property type="entry name" value="ABC transporter type 1, transmembrane domain"/>
    <property type="match status" value="1"/>
</dbReference>
<keyword evidence="2" id="KW-0813">Transport</keyword>
<evidence type="ECO:0000256" key="8">
    <source>
        <dbReference type="ARBA" id="ARBA00022989"/>
    </source>
</evidence>
<dbReference type="Gene3D" id="3.40.50.300">
    <property type="entry name" value="P-loop containing nucleotide triphosphate hydrolases"/>
    <property type="match status" value="1"/>
</dbReference>
<gene>
    <name evidence="13" type="ORF">BJP25_26810</name>
</gene>
<dbReference type="SUPFAM" id="SSF90123">
    <property type="entry name" value="ABC transporter transmembrane region"/>
    <property type="match status" value="1"/>
</dbReference>
<keyword evidence="5 10" id="KW-0812">Transmembrane</keyword>